<evidence type="ECO:0000313" key="3">
    <source>
        <dbReference type="Proteomes" id="UP000241858"/>
    </source>
</evidence>
<organism evidence="2 3">
    <name type="scientific">Photobacterium aquimaris</name>
    <dbReference type="NCBI Taxonomy" id="512643"/>
    <lineage>
        <taxon>Bacteria</taxon>
        <taxon>Pseudomonadati</taxon>
        <taxon>Pseudomonadota</taxon>
        <taxon>Gammaproteobacteria</taxon>
        <taxon>Vibrionales</taxon>
        <taxon>Vibrionaceae</taxon>
        <taxon>Photobacterium</taxon>
    </lineage>
</organism>
<protein>
    <submittedName>
        <fullName evidence="2">TIGR03752 family integrating conjugative element protein</fullName>
    </submittedName>
</protein>
<keyword evidence="1" id="KW-0175">Coiled coil</keyword>
<dbReference type="RefSeq" id="WP_065190047.1">
    <property type="nucleotide sequence ID" value="NZ_LZFB01000013.1"/>
</dbReference>
<comment type="caution">
    <text evidence="2">The sequence shown here is derived from an EMBL/GenBank/DDBJ whole genome shotgun (WGS) entry which is preliminary data.</text>
</comment>
<feature type="coiled-coil region" evidence="1">
    <location>
        <begin position="64"/>
        <end position="91"/>
    </location>
</feature>
<dbReference type="OrthoDB" id="7061550at2"/>
<reference evidence="2 3" key="1">
    <citation type="submission" date="2018-03" db="EMBL/GenBank/DDBJ databases">
        <title>Whole genome sequencing of Histamine producing bacteria.</title>
        <authorList>
            <person name="Butler K."/>
        </authorList>
    </citation>
    <scope>NUCLEOTIDE SEQUENCE [LARGE SCALE GENOMIC DNA]</scope>
    <source>
        <strain evidence="2 3">DSM 23343</strain>
    </source>
</reference>
<evidence type="ECO:0000313" key="2">
    <source>
        <dbReference type="EMBL" id="PSU10111.1"/>
    </source>
</evidence>
<dbReference type="InterPro" id="IPR021207">
    <property type="entry name" value="Integr_conj_element_PFL4705"/>
</dbReference>
<gene>
    <name evidence="2" type="ORF">C0W81_05135</name>
</gene>
<proteinExistence type="predicted"/>
<accession>A0A2T3I0U1</accession>
<name>A0A2T3I0U1_9GAMM</name>
<dbReference type="AlphaFoldDB" id="A0A2T3I0U1"/>
<evidence type="ECO:0000256" key="1">
    <source>
        <dbReference type="SAM" id="Coils"/>
    </source>
</evidence>
<dbReference type="Proteomes" id="UP000241858">
    <property type="component" value="Unassembled WGS sequence"/>
</dbReference>
<sequence length="496" mass="52717">MKLSPLTVAIGAALVVAAVVAVMPNGESSKNVTVQATAPELPTKNTGGLETTSEEQVATLIAISKAQNEKLANLEDSNRQLTAELDNVKRGGNNKSNTDDIVNSVLNKINSTGALDVDAAVNDKLLDMENKLRDFTNRTHVEQPSYIVDYGVDTSSNLGNGNINAVTVTGNADNGYQLTESQSLNGWTLPSDAELKAENNNKEPTAVFALDKKDVFKRNTGNRLYQPQVIEKTEDGKEIDHVTKFGTIPQDSTLMGAVTMTALLGRVPVKGKLIDPFEFKVLVGADNLASNGIYIPNLKSMVLSGVAKGNYTGQCVSGDIVSGTYTFNDGRVQSFNASNLDQEGGNNSTSYEAAGQVSQDRVGWISTDNGIPCISGKYISDAASFISLQGGLAAIGGVASGFAAAAQEVTGTGDNRNAVITDPTKYALGTGGDAAVKSMNAWIEDIRQTAFAMVYVKPNVKISIHITKQIPIDYHSQARKVSYVKDWNSHANKTLD</sequence>
<dbReference type="NCBIfam" id="TIGR03752">
    <property type="entry name" value="conj_TIGR03752"/>
    <property type="match status" value="1"/>
</dbReference>
<dbReference type="EMBL" id="PYLY01000007">
    <property type="protein sequence ID" value="PSU10111.1"/>
    <property type="molecule type" value="Genomic_DNA"/>
</dbReference>